<proteinExistence type="predicted"/>
<reference evidence="4 5" key="1">
    <citation type="submission" date="2017-05" db="EMBL/GenBank/DDBJ databases">
        <title>The isolation and characterization of 16 novel Shigella-infecting phages from the environment.</title>
        <authorList>
            <person name="Doore S.M."/>
            <person name="Schrad J.R."/>
            <person name="Dover J.A."/>
            <person name="Parent K.N."/>
        </authorList>
    </citation>
    <scope>NUCLEOTIDE SEQUENCE [LARGE SCALE GENOMIC DNA]</scope>
</reference>
<organism evidence="4 5">
    <name type="scientific">Shigella phage Sf12</name>
    <dbReference type="NCBI Taxonomy" id="2024315"/>
    <lineage>
        <taxon>Viruses</taxon>
        <taxon>Duplodnaviria</taxon>
        <taxon>Heunggongvirae</taxon>
        <taxon>Uroviricota</taxon>
        <taxon>Caudoviricetes</taxon>
        <taxon>Drexlerviridae</taxon>
        <taxon>Rogunavirinae</taxon>
        <taxon>Eastlansingvirus</taxon>
        <taxon>Eastlansingvirus Sf12</taxon>
    </lineage>
</organism>
<dbReference type="GO" id="GO:0098015">
    <property type="term" value="C:virus tail"/>
    <property type="evidence" value="ECO:0007669"/>
    <property type="project" value="UniProtKB-KW"/>
</dbReference>
<sequence length="398" mass="42158">MAIYDAGTASLAADGTVTGVGTTWRQPLTLIRVGATMIFNTTPASIVTIAEIISDTEIRVFNDKGFTAPAGTQYSILAHDGITVQGLAQDVAETLRYYQSNNYVTADENGNVEIQNGGTGASSAPDARANLGLGSAATFDTVPVANGGTGANNASDARDNLGLGPLSTSNVAPIENGGTGVTTREELWPIVRPFDVYGNVGRRMGLPDGITRNHITMWNSADTPSAGFMNYLEGGWFNGAWRIGGIRGGGQDLAACQLTVDSGQGMNYDYVFNNNGTASAANWVSTSDRRVKKDIVEIADPLTKMRSIRGVSWTMRFKNNPLKGFGFVAQEVQKYFPDAVSVVNKNPMTLEDDTVVEGVMSVDTSGVSAALHHEAILTLMDKIEVLESRISSLEAGGK</sequence>
<protein>
    <submittedName>
        <fullName evidence="4">Winged helix-turn-helix DNA-binding domain-containing protein</fullName>
    </submittedName>
</protein>
<evidence type="ECO:0000259" key="3">
    <source>
        <dbReference type="PROSITE" id="PS51688"/>
    </source>
</evidence>
<accession>A0A291AXP5</accession>
<gene>
    <name evidence="4" type="ORF">Sf12_gp27</name>
</gene>
<keyword evidence="2" id="KW-0946">Virion</keyword>
<dbReference type="EMBL" id="MF158039">
    <property type="protein sequence ID" value="ATE85753.1"/>
    <property type="molecule type" value="Genomic_DNA"/>
</dbReference>
<name>A0A291AXP5_9CAUD</name>
<dbReference type="InterPro" id="IPR030392">
    <property type="entry name" value="S74_ICA"/>
</dbReference>
<evidence type="ECO:0000256" key="1">
    <source>
        <dbReference type="ARBA" id="ARBA00004328"/>
    </source>
</evidence>
<keyword evidence="4" id="KW-0238">DNA-binding</keyword>
<keyword evidence="5" id="KW-1185">Reference proteome</keyword>
<dbReference type="PROSITE" id="PS51688">
    <property type="entry name" value="ICA"/>
    <property type="match status" value="1"/>
</dbReference>
<dbReference type="Proteomes" id="UP000222681">
    <property type="component" value="Segment"/>
</dbReference>
<feature type="domain" description="Peptidase S74" evidence="3">
    <location>
        <begin position="287"/>
        <end position="390"/>
    </location>
</feature>
<dbReference type="Pfam" id="PF13884">
    <property type="entry name" value="Peptidase_S74"/>
    <property type="match status" value="1"/>
</dbReference>
<comment type="subcellular location">
    <subcellularLocation>
        <location evidence="1">Virion</location>
    </subcellularLocation>
</comment>
<evidence type="ECO:0000313" key="4">
    <source>
        <dbReference type="EMBL" id="ATE85753.1"/>
    </source>
</evidence>
<keyword evidence="2" id="KW-1227">Viral tail protein</keyword>
<evidence type="ECO:0000313" key="5">
    <source>
        <dbReference type="Proteomes" id="UP000222681"/>
    </source>
</evidence>
<evidence type="ECO:0000256" key="2">
    <source>
        <dbReference type="ARBA" id="ARBA00022732"/>
    </source>
</evidence>
<dbReference type="GO" id="GO:0003677">
    <property type="term" value="F:DNA binding"/>
    <property type="evidence" value="ECO:0007669"/>
    <property type="project" value="UniProtKB-KW"/>
</dbReference>